<dbReference type="RefSeq" id="WP_091480828.1">
    <property type="nucleotide sequence ID" value="NZ_FOTR01000001.1"/>
</dbReference>
<evidence type="ECO:0000313" key="4">
    <source>
        <dbReference type="Proteomes" id="UP000198565"/>
    </source>
</evidence>
<dbReference type="FunFam" id="3.40.50.720:FF:000084">
    <property type="entry name" value="Short-chain dehydrogenase reductase"/>
    <property type="match status" value="1"/>
</dbReference>
<keyword evidence="2" id="KW-0560">Oxidoreductase</keyword>
<dbReference type="InterPro" id="IPR036291">
    <property type="entry name" value="NAD(P)-bd_dom_sf"/>
</dbReference>
<dbReference type="Gene3D" id="3.40.50.720">
    <property type="entry name" value="NAD(P)-binding Rossmann-like Domain"/>
    <property type="match status" value="1"/>
</dbReference>
<dbReference type="CDD" id="cd05233">
    <property type="entry name" value="SDR_c"/>
    <property type="match status" value="1"/>
</dbReference>
<dbReference type="AlphaFoldDB" id="A0A1I4HPE4"/>
<reference evidence="4" key="1">
    <citation type="submission" date="2016-10" db="EMBL/GenBank/DDBJ databases">
        <authorList>
            <person name="Varghese N."/>
            <person name="Submissions S."/>
        </authorList>
    </citation>
    <scope>NUCLEOTIDE SEQUENCE [LARGE SCALE GENOMIC DNA]</scope>
    <source>
        <strain evidence="4">CGMCC 1.4250</strain>
    </source>
</reference>
<dbReference type="OrthoDB" id="9803333at2"/>
<organism evidence="3 4">
    <name type="scientific">Gracilibacillus orientalis</name>
    <dbReference type="NCBI Taxonomy" id="334253"/>
    <lineage>
        <taxon>Bacteria</taxon>
        <taxon>Bacillati</taxon>
        <taxon>Bacillota</taxon>
        <taxon>Bacilli</taxon>
        <taxon>Bacillales</taxon>
        <taxon>Bacillaceae</taxon>
        <taxon>Gracilibacillus</taxon>
    </lineage>
</organism>
<dbReference type="EMBL" id="FOTR01000001">
    <property type="protein sequence ID" value="SFL44158.1"/>
    <property type="molecule type" value="Genomic_DNA"/>
</dbReference>
<proteinExistence type="inferred from homology"/>
<dbReference type="PRINTS" id="PR00080">
    <property type="entry name" value="SDRFAMILY"/>
</dbReference>
<accession>A0A1I4HPE4</accession>
<evidence type="ECO:0000313" key="3">
    <source>
        <dbReference type="EMBL" id="SFL44158.1"/>
    </source>
</evidence>
<name>A0A1I4HPE4_9BACI</name>
<dbReference type="InterPro" id="IPR002347">
    <property type="entry name" value="SDR_fam"/>
</dbReference>
<dbReference type="Pfam" id="PF13561">
    <property type="entry name" value="adh_short_C2"/>
    <property type="match status" value="1"/>
</dbReference>
<dbReference type="STRING" id="334253.SAMN04487943_101569"/>
<dbReference type="SUPFAM" id="SSF51735">
    <property type="entry name" value="NAD(P)-binding Rossmann-fold domains"/>
    <property type="match status" value="1"/>
</dbReference>
<dbReference type="GO" id="GO:0016491">
    <property type="term" value="F:oxidoreductase activity"/>
    <property type="evidence" value="ECO:0007669"/>
    <property type="project" value="UniProtKB-KW"/>
</dbReference>
<dbReference type="PRINTS" id="PR00081">
    <property type="entry name" value="GDHRDH"/>
</dbReference>
<evidence type="ECO:0000256" key="1">
    <source>
        <dbReference type="ARBA" id="ARBA00006484"/>
    </source>
</evidence>
<dbReference type="PANTHER" id="PTHR24321:SF8">
    <property type="entry name" value="ESTRADIOL 17-BETA-DEHYDROGENASE 8-RELATED"/>
    <property type="match status" value="1"/>
</dbReference>
<sequence>MNHQFEDRVAVVTGGSSGIGRASAIQLAKEGAKVCLMDLKEEQAEKVKKEIENNGGEALITDVDLSDPARVEKGMKEVVDNWGRIDIVFANGGINGVLAPIEDLTTEDWDNTINTNLKGTFHTIKYAIPYLKEKGGSVIITSSVNGNRIFSNFGMSAYSTSKAGQMAFGKMAALELAKYKIRVNIICPGAINTNIGENTEKTPELDKIDIPVEYPEGDKPLEHQPGKPEQVANLVTFLASDQSSHITGTELFIDGAESLLK</sequence>
<keyword evidence="4" id="KW-1185">Reference proteome</keyword>
<gene>
    <name evidence="3" type="ORF">SAMN04487943_101569</name>
</gene>
<dbReference type="PANTHER" id="PTHR24321">
    <property type="entry name" value="DEHYDROGENASES, SHORT CHAIN"/>
    <property type="match status" value="1"/>
</dbReference>
<dbReference type="Proteomes" id="UP000198565">
    <property type="component" value="Unassembled WGS sequence"/>
</dbReference>
<comment type="similarity">
    <text evidence="1">Belongs to the short-chain dehydrogenases/reductases (SDR) family.</text>
</comment>
<evidence type="ECO:0000256" key="2">
    <source>
        <dbReference type="ARBA" id="ARBA00023002"/>
    </source>
</evidence>
<protein>
    <submittedName>
        <fullName evidence="3">NAD(P)-dependent dehydrogenase, short-chain alcohol dehydrogenase family</fullName>
    </submittedName>
</protein>
<dbReference type="NCBIfam" id="NF004203">
    <property type="entry name" value="PRK05653.2-4"/>
    <property type="match status" value="1"/>
</dbReference>
<dbReference type="GO" id="GO:0008206">
    <property type="term" value="P:bile acid metabolic process"/>
    <property type="evidence" value="ECO:0007669"/>
    <property type="project" value="UniProtKB-ARBA"/>
</dbReference>